<sequence>MDHLKKNLLTIHPTAKYFHDMWKRACDKAAEGIAEAKVYNIQRYDKTHMEPHCEERENAVEVRLTGEFSRKNPVFPVSLVKPYSQTGDNKFSSRSKSYTPQDIVEVEDSPGPVKMIIKARKTRDNIW</sequence>
<reference evidence="1" key="1">
    <citation type="submission" date="2021-03" db="EMBL/GenBank/DDBJ databases">
        <title>Draft genome sequence of rust myrtle Austropuccinia psidii MF-1, a brazilian biotype.</title>
        <authorList>
            <person name="Quecine M.C."/>
            <person name="Pachon D.M.R."/>
            <person name="Bonatelli M.L."/>
            <person name="Correr F.H."/>
            <person name="Franceschini L.M."/>
            <person name="Leite T.F."/>
            <person name="Margarido G.R.A."/>
            <person name="Almeida C.A."/>
            <person name="Ferrarezi J.A."/>
            <person name="Labate C.A."/>
        </authorList>
    </citation>
    <scope>NUCLEOTIDE SEQUENCE</scope>
    <source>
        <strain evidence="1">MF-1</strain>
    </source>
</reference>
<keyword evidence="2" id="KW-1185">Reference proteome</keyword>
<dbReference type="Proteomes" id="UP000765509">
    <property type="component" value="Unassembled WGS sequence"/>
</dbReference>
<protein>
    <submittedName>
        <fullName evidence="1">Uncharacterized protein</fullName>
    </submittedName>
</protein>
<dbReference type="OrthoDB" id="4360000at2759"/>
<evidence type="ECO:0000313" key="2">
    <source>
        <dbReference type="Proteomes" id="UP000765509"/>
    </source>
</evidence>
<dbReference type="AlphaFoldDB" id="A0A9Q3C598"/>
<proteinExistence type="predicted"/>
<organism evidence="1 2">
    <name type="scientific">Austropuccinia psidii MF-1</name>
    <dbReference type="NCBI Taxonomy" id="1389203"/>
    <lineage>
        <taxon>Eukaryota</taxon>
        <taxon>Fungi</taxon>
        <taxon>Dikarya</taxon>
        <taxon>Basidiomycota</taxon>
        <taxon>Pucciniomycotina</taxon>
        <taxon>Pucciniomycetes</taxon>
        <taxon>Pucciniales</taxon>
        <taxon>Sphaerophragmiaceae</taxon>
        <taxon>Austropuccinia</taxon>
    </lineage>
</organism>
<dbReference type="EMBL" id="AVOT02004506">
    <property type="protein sequence ID" value="MBW0476552.1"/>
    <property type="molecule type" value="Genomic_DNA"/>
</dbReference>
<comment type="caution">
    <text evidence="1">The sequence shown here is derived from an EMBL/GenBank/DDBJ whole genome shotgun (WGS) entry which is preliminary data.</text>
</comment>
<evidence type="ECO:0000313" key="1">
    <source>
        <dbReference type="EMBL" id="MBW0476552.1"/>
    </source>
</evidence>
<name>A0A9Q3C598_9BASI</name>
<accession>A0A9Q3C598</accession>
<gene>
    <name evidence="1" type="ORF">O181_016267</name>
</gene>